<sequence length="123" mass="14018">MTQSEQLKNERRRFERVEVDPKSGVYVTNPRGAKQGDVRQLGRGGFLITTTDDTKFKNDKKQSFVIVDPQEDLNVHVHATFCYFQHGCAGFEFNDLDADSAVKIGILIGKYYVSDTTILERQK</sequence>
<name>A0A932EPU7_9BACT</name>
<protein>
    <recommendedName>
        <fullName evidence="3">PilZ domain-containing protein</fullName>
    </recommendedName>
</protein>
<comment type="caution">
    <text evidence="1">The sequence shown here is derived from an EMBL/GenBank/DDBJ whole genome shotgun (WGS) entry which is preliminary data.</text>
</comment>
<accession>A0A932EPU7</accession>
<dbReference type="AlphaFoldDB" id="A0A932EPU7"/>
<dbReference type="Gene3D" id="2.40.10.220">
    <property type="entry name" value="predicted glycosyltransferase like domains"/>
    <property type="match status" value="1"/>
</dbReference>
<dbReference type="Proteomes" id="UP000779809">
    <property type="component" value="Unassembled WGS sequence"/>
</dbReference>
<organism evidence="1 2">
    <name type="scientific">Candidatus Korobacter versatilis</name>
    <dbReference type="NCBI Taxonomy" id="658062"/>
    <lineage>
        <taxon>Bacteria</taxon>
        <taxon>Pseudomonadati</taxon>
        <taxon>Acidobacteriota</taxon>
        <taxon>Terriglobia</taxon>
        <taxon>Terriglobales</taxon>
        <taxon>Candidatus Korobacteraceae</taxon>
        <taxon>Candidatus Korobacter</taxon>
    </lineage>
</organism>
<reference evidence="1" key="1">
    <citation type="submission" date="2020-07" db="EMBL/GenBank/DDBJ databases">
        <title>Huge and variable diversity of episymbiotic CPR bacteria and DPANN archaea in groundwater ecosystems.</title>
        <authorList>
            <person name="He C.Y."/>
            <person name="Keren R."/>
            <person name="Whittaker M."/>
            <person name="Farag I.F."/>
            <person name="Doudna J."/>
            <person name="Cate J.H.D."/>
            <person name="Banfield J.F."/>
        </authorList>
    </citation>
    <scope>NUCLEOTIDE SEQUENCE</scope>
    <source>
        <strain evidence="1">NC_groundwater_580_Pr5_B-0.1um_64_19</strain>
    </source>
</reference>
<dbReference type="EMBL" id="JACPNR010000009">
    <property type="protein sequence ID" value="MBI2678642.1"/>
    <property type="molecule type" value="Genomic_DNA"/>
</dbReference>
<evidence type="ECO:0000313" key="2">
    <source>
        <dbReference type="Proteomes" id="UP000779809"/>
    </source>
</evidence>
<gene>
    <name evidence="1" type="ORF">HYX28_07650</name>
</gene>
<proteinExistence type="predicted"/>
<evidence type="ECO:0008006" key="3">
    <source>
        <dbReference type="Google" id="ProtNLM"/>
    </source>
</evidence>
<evidence type="ECO:0000313" key="1">
    <source>
        <dbReference type="EMBL" id="MBI2678642.1"/>
    </source>
</evidence>
<dbReference type="SUPFAM" id="SSF141371">
    <property type="entry name" value="PilZ domain-like"/>
    <property type="match status" value="1"/>
</dbReference>